<feature type="domain" description="FecR protein" evidence="2">
    <location>
        <begin position="177"/>
        <end position="265"/>
    </location>
</feature>
<evidence type="ECO:0000313" key="4">
    <source>
        <dbReference type="EMBL" id="MBL1410713.1"/>
    </source>
</evidence>
<dbReference type="InterPro" id="IPR006860">
    <property type="entry name" value="FecR"/>
</dbReference>
<dbReference type="InterPro" id="IPR032508">
    <property type="entry name" value="FecR_C"/>
</dbReference>
<keyword evidence="1" id="KW-0472">Membrane</keyword>
<comment type="caution">
    <text evidence="4">The sequence shown here is derived from an EMBL/GenBank/DDBJ whole genome shotgun (WGS) entry which is preliminary data.</text>
</comment>
<keyword evidence="1" id="KW-1133">Transmembrane helix</keyword>
<reference evidence="4 5" key="1">
    <citation type="submission" date="2021-01" db="EMBL/GenBank/DDBJ databases">
        <title>C459-1 draft genome sequence.</title>
        <authorList>
            <person name="Zhang X.-F."/>
        </authorList>
    </citation>
    <scope>NUCLEOTIDE SEQUENCE [LARGE SCALE GENOMIC DNA]</scope>
    <source>
        <strain evidence="5">C459-1</strain>
    </source>
</reference>
<dbReference type="RefSeq" id="WP_202104405.1">
    <property type="nucleotide sequence ID" value="NZ_JAERTY010000010.1"/>
</dbReference>
<feature type="transmembrane region" description="Helical" evidence="1">
    <location>
        <begin position="79"/>
        <end position="101"/>
    </location>
</feature>
<dbReference type="InterPro" id="IPR012373">
    <property type="entry name" value="Ferrdict_sens_TM"/>
</dbReference>
<dbReference type="Pfam" id="PF04773">
    <property type="entry name" value="FecR"/>
    <property type="match status" value="1"/>
</dbReference>
<dbReference type="Gene3D" id="3.55.50.30">
    <property type="match status" value="1"/>
</dbReference>
<evidence type="ECO:0000313" key="5">
    <source>
        <dbReference type="Proteomes" id="UP000625283"/>
    </source>
</evidence>
<gene>
    <name evidence="4" type="ORF">JKG61_18280</name>
</gene>
<dbReference type="PANTHER" id="PTHR30273:SF2">
    <property type="entry name" value="PROTEIN FECR"/>
    <property type="match status" value="1"/>
</dbReference>
<keyword evidence="1" id="KW-0812">Transmembrane</keyword>
<dbReference type="PIRSF" id="PIRSF018266">
    <property type="entry name" value="FecR"/>
    <property type="match status" value="1"/>
</dbReference>
<accession>A0ABS1R7R3</accession>
<evidence type="ECO:0000259" key="3">
    <source>
        <dbReference type="Pfam" id="PF16344"/>
    </source>
</evidence>
<dbReference type="PANTHER" id="PTHR30273">
    <property type="entry name" value="PERIPLASMIC SIGNAL SENSOR AND SIGMA FACTOR ACTIVATOR FECR-RELATED"/>
    <property type="match status" value="1"/>
</dbReference>
<dbReference type="Proteomes" id="UP000625283">
    <property type="component" value="Unassembled WGS sequence"/>
</dbReference>
<evidence type="ECO:0000259" key="2">
    <source>
        <dbReference type="Pfam" id="PF04773"/>
    </source>
</evidence>
<organism evidence="4 5">
    <name type="scientific">Sphingobacterium faecale</name>
    <dbReference type="NCBI Taxonomy" id="2803775"/>
    <lineage>
        <taxon>Bacteria</taxon>
        <taxon>Pseudomonadati</taxon>
        <taxon>Bacteroidota</taxon>
        <taxon>Sphingobacteriia</taxon>
        <taxon>Sphingobacteriales</taxon>
        <taxon>Sphingobacteriaceae</taxon>
        <taxon>Sphingobacterium</taxon>
    </lineage>
</organism>
<keyword evidence="5" id="KW-1185">Reference proteome</keyword>
<feature type="domain" description="Protein FecR C-terminal" evidence="3">
    <location>
        <begin position="307"/>
        <end position="375"/>
    </location>
</feature>
<dbReference type="Pfam" id="PF16344">
    <property type="entry name" value="FecR_C"/>
    <property type="match status" value="1"/>
</dbReference>
<evidence type="ECO:0000256" key="1">
    <source>
        <dbReference type="SAM" id="Phobius"/>
    </source>
</evidence>
<protein>
    <submittedName>
        <fullName evidence="4">FecR family protein</fullName>
    </submittedName>
</protein>
<dbReference type="EMBL" id="JAERTY010000010">
    <property type="protein sequence ID" value="MBL1410713.1"/>
    <property type="molecule type" value="Genomic_DNA"/>
</dbReference>
<sequence length="381" mass="43447">MRTDPLYIAQLIRRKFNGELTEAEIDALQVWSEHDSRNVQLIQQLEEEMKSGADMRIFNSFDEEVGWSILRKKRRKQSLWYWGRIAAALLVLIGTVSFFLLRTNEDVESSRIVESKDERYKNDILPAIKGAKIVLEDGTEVKVNDNVTLLADGSISTDEKTIVADAPSTTINKLVVPAAHFLHMTLSDGTKVWINASSELVFPSQFTKDRRQVKLKGEAYFQVAKDQDRPFVIETVGGNVKVLGTHFNISAYTDRPVTTLEEGKVMVYKDHLQEILYPGMKGEIVGSRIDLRKADLQKELAWKNNLFYFKGDNIVSIAKELQNWYDLEVSFSKGVSLSQTYTGEISRSANLTEVLKMLEFVSDLDFKIDNNKLVILKKKRI</sequence>
<proteinExistence type="predicted"/>
<name>A0ABS1R7R3_9SPHI</name>
<dbReference type="Gene3D" id="2.60.120.1440">
    <property type="match status" value="1"/>
</dbReference>